<organism evidence="2 3">
    <name type="scientific">Metarhizium guizhouense (strain ARSEF 977)</name>
    <dbReference type="NCBI Taxonomy" id="1276136"/>
    <lineage>
        <taxon>Eukaryota</taxon>
        <taxon>Fungi</taxon>
        <taxon>Dikarya</taxon>
        <taxon>Ascomycota</taxon>
        <taxon>Pezizomycotina</taxon>
        <taxon>Sordariomycetes</taxon>
        <taxon>Hypocreomycetidae</taxon>
        <taxon>Hypocreales</taxon>
        <taxon>Clavicipitaceae</taxon>
        <taxon>Metarhizium</taxon>
    </lineage>
</organism>
<feature type="compositionally biased region" description="Polar residues" evidence="1">
    <location>
        <begin position="347"/>
        <end position="364"/>
    </location>
</feature>
<keyword evidence="3" id="KW-1185">Reference proteome</keyword>
<feature type="compositionally biased region" description="Polar residues" evidence="1">
    <location>
        <begin position="183"/>
        <end position="198"/>
    </location>
</feature>
<gene>
    <name evidence="2" type="ORF">MGU_08433</name>
</gene>
<evidence type="ECO:0000313" key="3">
    <source>
        <dbReference type="Proteomes" id="UP000031192"/>
    </source>
</evidence>
<feature type="compositionally biased region" description="Polar residues" evidence="1">
    <location>
        <begin position="245"/>
        <end position="255"/>
    </location>
</feature>
<evidence type="ECO:0000313" key="2">
    <source>
        <dbReference type="EMBL" id="KID84347.1"/>
    </source>
</evidence>
<dbReference type="EMBL" id="AZNH01000043">
    <property type="protein sequence ID" value="KID84347.1"/>
    <property type="molecule type" value="Genomic_DNA"/>
</dbReference>
<reference evidence="2 3" key="1">
    <citation type="journal article" date="2014" name="Proc. Natl. Acad. Sci. U.S.A.">
        <title>Trajectory and genomic determinants of fungal-pathogen speciation and host adaptation.</title>
        <authorList>
            <person name="Hu X."/>
            <person name="Xiao G."/>
            <person name="Zheng P."/>
            <person name="Shang Y."/>
            <person name="Su Y."/>
            <person name="Zhang X."/>
            <person name="Liu X."/>
            <person name="Zhan S."/>
            <person name="St Leger R.J."/>
            <person name="Wang C."/>
        </authorList>
    </citation>
    <scope>NUCLEOTIDE SEQUENCE [LARGE SCALE GENOMIC DNA]</scope>
    <source>
        <strain evidence="2 3">ARSEF 977</strain>
    </source>
</reference>
<proteinExistence type="predicted"/>
<sequence length="411" mass="44910">MPKPKEFRVREAEALRTSLMEYLQGDECKWLREHWIPELLDIAGTELPAGSIAVWIRGTVSLLVKDGSRMDPKPEVIDKIYITQELFRLFFDSKEVADEAWEQIPECTARLLETAKDYTSRQLEPMLCKVLFTSEDSNKAGRREEEFKHEARSTVIGFSSCGPPGFSDSSSGLRPLSPSPDGTSSGDADQSEGSSTFSRSKHEGPNKVDDFPSHGNLRYGLFPDSSGSFPNPFNRPPSVYGLPPSFTQLPSSFAQPPSSTSPDGTSSGVADQSEDEGSSTFSRSKHEGPNKVYNFSSGGPPGFGLFPYSSSSLHCPFKPPSVYGLPSASGLPSPFAQLSSSISPGVTSYAVTEQSENEGSSTSNRSKHPWDNFGVRMNVKLVDDDGVVFESFSFENHYAAKENECDGEEET</sequence>
<dbReference type="HOGENOM" id="CLU_669174_0_0_1"/>
<evidence type="ECO:0000256" key="1">
    <source>
        <dbReference type="SAM" id="MobiDB-lite"/>
    </source>
</evidence>
<feature type="compositionally biased region" description="Low complexity" evidence="1">
    <location>
        <begin position="167"/>
        <end position="182"/>
    </location>
</feature>
<protein>
    <submittedName>
        <fullName evidence="2">Uncharacterized protein</fullName>
    </submittedName>
</protein>
<name>A0A0B4GXA7_METGA</name>
<dbReference type="AlphaFoldDB" id="A0A0B4GXA7"/>
<accession>A0A0B4GXA7</accession>
<dbReference type="OrthoDB" id="10417963at2759"/>
<feature type="compositionally biased region" description="Low complexity" evidence="1">
    <location>
        <begin position="256"/>
        <end position="268"/>
    </location>
</feature>
<feature type="compositionally biased region" description="Basic and acidic residues" evidence="1">
    <location>
        <begin position="200"/>
        <end position="212"/>
    </location>
</feature>
<dbReference type="Proteomes" id="UP000031192">
    <property type="component" value="Unassembled WGS sequence"/>
</dbReference>
<feature type="region of interest" description="Disordered" evidence="1">
    <location>
        <begin position="347"/>
        <end position="369"/>
    </location>
</feature>
<feature type="region of interest" description="Disordered" evidence="1">
    <location>
        <begin position="156"/>
        <end position="296"/>
    </location>
</feature>
<comment type="caution">
    <text evidence="2">The sequence shown here is derived from an EMBL/GenBank/DDBJ whole genome shotgun (WGS) entry which is preliminary data.</text>
</comment>